<gene>
    <name evidence="1" type="ORF">CYMTET_55171</name>
</gene>
<evidence type="ECO:0000313" key="1">
    <source>
        <dbReference type="EMBL" id="KAK3234621.1"/>
    </source>
</evidence>
<reference evidence="1 2" key="1">
    <citation type="journal article" date="2015" name="Genome Biol. Evol.">
        <title>Comparative Genomics of a Bacterivorous Green Alga Reveals Evolutionary Causalities and Consequences of Phago-Mixotrophic Mode of Nutrition.</title>
        <authorList>
            <person name="Burns J.A."/>
            <person name="Paasch A."/>
            <person name="Narechania A."/>
            <person name="Kim E."/>
        </authorList>
    </citation>
    <scope>NUCLEOTIDE SEQUENCE [LARGE SCALE GENOMIC DNA]</scope>
    <source>
        <strain evidence="1 2">PLY_AMNH</strain>
    </source>
</reference>
<keyword evidence="2" id="KW-1185">Reference proteome</keyword>
<sequence>MRELLVANTVDRLQNFDYAYEKDFHETSYTCVICREKIQLDKVVLEDLYPESGPAISIMLSKILCKRILNNATELEEILQDKARKSKDAMLAFFYDDHHLNLKLDAWYGYLRALQSLGRTVTVKGKTLEGCIIPFTTASIGANAFARVDDEPSRADLFFLAQETLFDTGPSRLSVFLNVEKMVKLEGYDTVKCVHTDVPTKQIMLSELCVYPDHNVYVDDFSPPVFGYHDVCKFKLEKSMDADGEYVMIDERAKSCTLSIEHLSCKLERIDDERYATHDTCAITIKLADKLKNREGDKDRFTQRHSVTQEHVFVSGKTYCVGLLQSDDGYPNGVKVETVSVTRGVSDPDFIAALHFNKHIDCMAPYTWIGYAPPGFEASDDF</sequence>
<evidence type="ECO:0000313" key="2">
    <source>
        <dbReference type="Proteomes" id="UP001190700"/>
    </source>
</evidence>
<dbReference type="Proteomes" id="UP001190700">
    <property type="component" value="Unassembled WGS sequence"/>
</dbReference>
<proteinExistence type="predicted"/>
<accession>A0AAE0ENA1</accession>
<name>A0AAE0ENA1_9CHLO</name>
<protein>
    <submittedName>
        <fullName evidence="1">Uncharacterized protein</fullName>
    </submittedName>
</protein>
<comment type="caution">
    <text evidence="1">The sequence shown here is derived from an EMBL/GenBank/DDBJ whole genome shotgun (WGS) entry which is preliminary data.</text>
</comment>
<organism evidence="1 2">
    <name type="scientific">Cymbomonas tetramitiformis</name>
    <dbReference type="NCBI Taxonomy" id="36881"/>
    <lineage>
        <taxon>Eukaryota</taxon>
        <taxon>Viridiplantae</taxon>
        <taxon>Chlorophyta</taxon>
        <taxon>Pyramimonadophyceae</taxon>
        <taxon>Pyramimonadales</taxon>
        <taxon>Pyramimonadaceae</taxon>
        <taxon>Cymbomonas</taxon>
    </lineage>
</organism>
<dbReference type="EMBL" id="LGRX02035483">
    <property type="protein sequence ID" value="KAK3234621.1"/>
    <property type="molecule type" value="Genomic_DNA"/>
</dbReference>
<dbReference type="AlphaFoldDB" id="A0AAE0ENA1"/>